<dbReference type="AlphaFoldDB" id="A0A8K1FG20"/>
<accession>A0A8K1FG20</accession>
<evidence type="ECO:0000256" key="2">
    <source>
        <dbReference type="ARBA" id="ARBA00022771"/>
    </source>
</evidence>
<evidence type="ECO:0000259" key="5">
    <source>
        <dbReference type="PROSITE" id="PS50178"/>
    </source>
</evidence>
<keyword evidence="7" id="KW-1185">Reference proteome</keyword>
<dbReference type="EMBL" id="SPLM01000077">
    <property type="protein sequence ID" value="TMW61171.1"/>
    <property type="molecule type" value="Genomic_DNA"/>
</dbReference>
<keyword evidence="2 4" id="KW-0863">Zinc-finger</keyword>
<dbReference type="Pfam" id="PF01590">
    <property type="entry name" value="GAF"/>
    <property type="match status" value="1"/>
</dbReference>
<dbReference type="CDD" id="cd00065">
    <property type="entry name" value="FYVE_like_SF"/>
    <property type="match status" value="1"/>
</dbReference>
<dbReference type="PROSITE" id="PS50178">
    <property type="entry name" value="ZF_FYVE"/>
    <property type="match status" value="1"/>
</dbReference>
<evidence type="ECO:0000313" key="6">
    <source>
        <dbReference type="EMBL" id="TMW61171.1"/>
    </source>
</evidence>
<dbReference type="InterPro" id="IPR003018">
    <property type="entry name" value="GAF"/>
</dbReference>
<keyword evidence="3" id="KW-0862">Zinc</keyword>
<evidence type="ECO:0000313" key="7">
    <source>
        <dbReference type="Proteomes" id="UP000794436"/>
    </source>
</evidence>
<dbReference type="Pfam" id="PF01363">
    <property type="entry name" value="FYVE"/>
    <property type="match status" value="1"/>
</dbReference>
<evidence type="ECO:0000256" key="3">
    <source>
        <dbReference type="ARBA" id="ARBA00022833"/>
    </source>
</evidence>
<dbReference type="InterPro" id="IPR011011">
    <property type="entry name" value="Znf_FYVE_PHD"/>
</dbReference>
<evidence type="ECO:0000256" key="1">
    <source>
        <dbReference type="ARBA" id="ARBA00022723"/>
    </source>
</evidence>
<dbReference type="SMART" id="SM00064">
    <property type="entry name" value="FYVE"/>
    <property type="match status" value="1"/>
</dbReference>
<dbReference type="OrthoDB" id="166134at2759"/>
<name>A0A8K1FG20_PYTOL</name>
<proteinExistence type="predicted"/>
<protein>
    <recommendedName>
        <fullName evidence="5">FYVE-type domain-containing protein</fullName>
    </recommendedName>
</protein>
<keyword evidence="1" id="KW-0479">Metal-binding</keyword>
<dbReference type="InterPro" id="IPR029016">
    <property type="entry name" value="GAF-like_dom_sf"/>
</dbReference>
<dbReference type="InterPro" id="IPR013083">
    <property type="entry name" value="Znf_RING/FYVE/PHD"/>
</dbReference>
<dbReference type="PANTHER" id="PTHR43102:SF2">
    <property type="entry name" value="GAF DOMAIN-CONTAINING PROTEIN"/>
    <property type="match status" value="1"/>
</dbReference>
<reference evidence="6" key="1">
    <citation type="submission" date="2019-03" db="EMBL/GenBank/DDBJ databases">
        <title>Long read genome sequence of the mycoparasitic Pythium oligandrum ATCC 38472 isolated from sugarbeet rhizosphere.</title>
        <authorList>
            <person name="Gaulin E."/>
        </authorList>
    </citation>
    <scope>NUCLEOTIDE SEQUENCE</scope>
    <source>
        <strain evidence="6">ATCC 38472_TT</strain>
    </source>
</reference>
<feature type="domain" description="FYVE-type" evidence="5">
    <location>
        <begin position="328"/>
        <end position="388"/>
    </location>
</feature>
<sequence length="684" mass="76415">MCRGAIMDKSAHRSGLTVFDEHANVDKVVMTGRDLCDDVLATLHKLKAAVAQTSRKVGRRWKQHRPKNGVELLELVPGGAQDDLDDPDLAHAMVASITLRCHVNEVLNVLVHRDSDVMNSTAQSLGWSKTAEGTRLFHQRRSLRRSLNSESGSESHPHPALVSVETMTIRPKSAMKKQSKQRLGFSTCTIRSPDGDRAYHLMKTLPKFIHNQVVKGSENTALQGKLDHIAIGWDIQSLNVGAYGGMNQMTRIIVYAYISTVPPSEYGRLHPASFDSSALAHHRRAHSNPEAEHVVEVLAKSLRAFEAVIQRRRLGFQTFVAKPSNYEAFSRPNCSICRRKFSIFRRDHFCRLCGHVVCGECSDVIDVEVPIGSAQKKRCCGMCLRRVDACQFDDVDLVPALGPVVVEARDLGASTASYNSESTLSASLKPKNQSIKPKSRARCETLSTEANSTALLDLSEVSRPLTQSRTRGMIQSLDDHIESHWEDVKETYLPDSCRVFTSVRDHVLEFDSNKTSHPDIPLAPRMNMEKESRRHRKLRSIGILSPDYDRSALNMLAQVAANHLKCSMGVVSVIDEEHFYAVGSYQIPPSSAKLARDESFCSHIFYTEQPMVIKNPQRDMRFAQMPVVRDGRIKFYAGFPVRARDGSVLASLCVMDDQPRDHITTKEYATMELLSALATSLIEE</sequence>
<dbReference type="Proteomes" id="UP000794436">
    <property type="component" value="Unassembled WGS sequence"/>
</dbReference>
<gene>
    <name evidence="6" type="ORF">Poli38472_013634</name>
</gene>
<dbReference type="SUPFAM" id="SSF57903">
    <property type="entry name" value="FYVE/PHD zinc finger"/>
    <property type="match status" value="1"/>
</dbReference>
<dbReference type="SUPFAM" id="SSF55781">
    <property type="entry name" value="GAF domain-like"/>
    <property type="match status" value="1"/>
</dbReference>
<comment type="caution">
    <text evidence="6">The sequence shown here is derived from an EMBL/GenBank/DDBJ whole genome shotgun (WGS) entry which is preliminary data.</text>
</comment>
<dbReference type="InterPro" id="IPR000306">
    <property type="entry name" value="Znf_FYVE"/>
</dbReference>
<dbReference type="Gene3D" id="3.30.40.10">
    <property type="entry name" value="Zinc/RING finger domain, C3HC4 (zinc finger)"/>
    <property type="match status" value="1"/>
</dbReference>
<dbReference type="InterPro" id="IPR017455">
    <property type="entry name" value="Znf_FYVE-rel"/>
</dbReference>
<evidence type="ECO:0000256" key="4">
    <source>
        <dbReference type="PROSITE-ProRule" id="PRU00091"/>
    </source>
</evidence>
<dbReference type="Gene3D" id="3.30.450.40">
    <property type="match status" value="1"/>
</dbReference>
<dbReference type="PANTHER" id="PTHR43102">
    <property type="entry name" value="SLR1143 PROTEIN"/>
    <property type="match status" value="1"/>
</dbReference>
<dbReference type="GO" id="GO:0008270">
    <property type="term" value="F:zinc ion binding"/>
    <property type="evidence" value="ECO:0007669"/>
    <property type="project" value="UniProtKB-KW"/>
</dbReference>
<organism evidence="6 7">
    <name type="scientific">Pythium oligandrum</name>
    <name type="common">Mycoparasitic fungus</name>
    <dbReference type="NCBI Taxonomy" id="41045"/>
    <lineage>
        <taxon>Eukaryota</taxon>
        <taxon>Sar</taxon>
        <taxon>Stramenopiles</taxon>
        <taxon>Oomycota</taxon>
        <taxon>Peronosporomycetes</taxon>
        <taxon>Pythiales</taxon>
        <taxon>Pythiaceae</taxon>
        <taxon>Pythium</taxon>
    </lineage>
</organism>